<gene>
    <name evidence="2" type="ORF">LZC94_47475</name>
</gene>
<evidence type="ECO:0000313" key="3">
    <source>
        <dbReference type="Proteomes" id="UP001370348"/>
    </source>
</evidence>
<dbReference type="RefSeq" id="WP_394825079.1">
    <property type="nucleotide sequence ID" value="NZ_CP089984.1"/>
</dbReference>
<keyword evidence="3" id="KW-1185">Reference proteome</keyword>
<evidence type="ECO:0000313" key="2">
    <source>
        <dbReference type="EMBL" id="WXB15451.1"/>
    </source>
</evidence>
<dbReference type="Gene3D" id="2.40.30.10">
    <property type="entry name" value="Translation factors"/>
    <property type="match status" value="1"/>
</dbReference>
<dbReference type="Proteomes" id="UP001370348">
    <property type="component" value="Chromosome"/>
</dbReference>
<evidence type="ECO:0000259" key="1">
    <source>
        <dbReference type="PROSITE" id="PS51384"/>
    </source>
</evidence>
<sequence>MAANPKTLRILASHPEGSSARALEIETIDGSPLAPTAGKYIIVNTGVVVGEKAIKRAYSLLPVPGVPHRARLLVKRLGGPGSEVMHAAPVGTELSFSGPWGKLIAPGHDAPVSDGADAPRTLVVATDTGITTALGIALHASTLSTCRVLEVLWLRSEDETFLDVDSVEARIEQAGVRFVHAAVLPASDPNRVHTAWSHVDARVAELGAELVIASGDGAIIHPLRTRWALPEVRIECYFHNPEKKSA</sequence>
<dbReference type="InterPro" id="IPR050415">
    <property type="entry name" value="MRET"/>
</dbReference>
<protein>
    <submittedName>
        <fullName evidence="2">FAD-binding oxidoreductase</fullName>
    </submittedName>
</protein>
<dbReference type="PROSITE" id="PS51384">
    <property type="entry name" value="FAD_FR"/>
    <property type="match status" value="1"/>
</dbReference>
<accession>A0ABZ2M094</accession>
<organism evidence="2 3">
    <name type="scientific">Pendulispora albinea</name>
    <dbReference type="NCBI Taxonomy" id="2741071"/>
    <lineage>
        <taxon>Bacteria</taxon>
        <taxon>Pseudomonadati</taxon>
        <taxon>Myxococcota</taxon>
        <taxon>Myxococcia</taxon>
        <taxon>Myxococcales</taxon>
        <taxon>Sorangiineae</taxon>
        <taxon>Pendulisporaceae</taxon>
        <taxon>Pendulispora</taxon>
    </lineage>
</organism>
<dbReference type="InterPro" id="IPR017927">
    <property type="entry name" value="FAD-bd_FR_type"/>
</dbReference>
<feature type="domain" description="FAD-binding FR-type" evidence="1">
    <location>
        <begin position="3"/>
        <end position="106"/>
    </location>
</feature>
<dbReference type="EMBL" id="CP089984">
    <property type="protein sequence ID" value="WXB15451.1"/>
    <property type="molecule type" value="Genomic_DNA"/>
</dbReference>
<proteinExistence type="predicted"/>
<dbReference type="InterPro" id="IPR017938">
    <property type="entry name" value="Riboflavin_synthase-like_b-brl"/>
</dbReference>
<name>A0ABZ2M094_9BACT</name>
<dbReference type="SUPFAM" id="SSF63380">
    <property type="entry name" value="Riboflavin synthase domain-like"/>
    <property type="match status" value="1"/>
</dbReference>
<dbReference type="PANTHER" id="PTHR47354:SF5">
    <property type="entry name" value="PROTEIN RFBI"/>
    <property type="match status" value="1"/>
</dbReference>
<dbReference type="PANTHER" id="PTHR47354">
    <property type="entry name" value="NADH OXIDOREDUCTASE HCR"/>
    <property type="match status" value="1"/>
</dbReference>
<reference evidence="2 3" key="1">
    <citation type="submission" date="2021-12" db="EMBL/GenBank/DDBJ databases">
        <title>Discovery of the Pendulisporaceae a myxobacterial family with distinct sporulation behavior and unique specialized metabolism.</title>
        <authorList>
            <person name="Garcia R."/>
            <person name="Popoff A."/>
            <person name="Bader C.D."/>
            <person name="Loehr J."/>
            <person name="Walesch S."/>
            <person name="Walt C."/>
            <person name="Boldt J."/>
            <person name="Bunk B."/>
            <person name="Haeckl F.J.F.P.J."/>
            <person name="Gunesch A.P."/>
            <person name="Birkelbach J."/>
            <person name="Nuebel U."/>
            <person name="Pietschmann T."/>
            <person name="Bach T."/>
            <person name="Mueller R."/>
        </authorList>
    </citation>
    <scope>NUCLEOTIDE SEQUENCE [LARGE SCALE GENOMIC DNA]</scope>
    <source>
        <strain evidence="2 3">MSr11954</strain>
    </source>
</reference>